<keyword evidence="10" id="KW-1185">Reference proteome</keyword>
<dbReference type="OrthoDB" id="1090584at2759"/>
<organism evidence="9 10">
    <name type="scientific">Capsella rubella</name>
    <dbReference type="NCBI Taxonomy" id="81985"/>
    <lineage>
        <taxon>Eukaryota</taxon>
        <taxon>Viridiplantae</taxon>
        <taxon>Streptophyta</taxon>
        <taxon>Embryophyta</taxon>
        <taxon>Tracheophyta</taxon>
        <taxon>Spermatophyta</taxon>
        <taxon>Magnoliopsida</taxon>
        <taxon>eudicotyledons</taxon>
        <taxon>Gunneridae</taxon>
        <taxon>Pentapetalae</taxon>
        <taxon>rosids</taxon>
        <taxon>malvids</taxon>
        <taxon>Brassicales</taxon>
        <taxon>Brassicaceae</taxon>
        <taxon>Camelineae</taxon>
        <taxon>Capsella</taxon>
    </lineage>
</organism>
<accession>R0FJS3</accession>
<evidence type="ECO:0000256" key="1">
    <source>
        <dbReference type="ARBA" id="ARBA00022527"/>
    </source>
</evidence>
<dbReference type="PROSITE" id="PS50011">
    <property type="entry name" value="PROTEIN_KINASE_DOM"/>
    <property type="match status" value="1"/>
</dbReference>
<dbReference type="FunFam" id="3.30.200.20:FF:000039">
    <property type="entry name" value="receptor-like protein kinase FERONIA"/>
    <property type="match status" value="1"/>
</dbReference>
<dbReference type="InterPro" id="IPR000719">
    <property type="entry name" value="Prot_kinase_dom"/>
</dbReference>
<dbReference type="InterPro" id="IPR011009">
    <property type="entry name" value="Kinase-like_dom_sf"/>
</dbReference>
<dbReference type="FunFam" id="1.10.510.10:FF:000384">
    <property type="entry name" value="G-type lectin S-receptor-like serine/threonine-protein kinase"/>
    <property type="match status" value="1"/>
</dbReference>
<dbReference type="AlphaFoldDB" id="R0FJS3"/>
<dbReference type="PANTHER" id="PTHR27006">
    <property type="entry name" value="PROMASTIGOTE SURFACE ANTIGEN PROTEIN PSA"/>
    <property type="match status" value="1"/>
</dbReference>
<protein>
    <recommendedName>
        <fullName evidence="8">Protein kinase domain-containing protein</fullName>
    </recommendedName>
</protein>
<dbReference type="GO" id="GO:0004674">
    <property type="term" value="F:protein serine/threonine kinase activity"/>
    <property type="evidence" value="ECO:0007669"/>
    <property type="project" value="UniProtKB-KW"/>
</dbReference>
<reference evidence="10" key="1">
    <citation type="journal article" date="2013" name="Nat. Genet.">
        <title>The Capsella rubella genome and the genomic consequences of rapid mating system evolution.</title>
        <authorList>
            <person name="Slotte T."/>
            <person name="Hazzouri K.M."/>
            <person name="Agren J.A."/>
            <person name="Koenig D."/>
            <person name="Maumus F."/>
            <person name="Guo Y.L."/>
            <person name="Steige K."/>
            <person name="Platts A.E."/>
            <person name="Escobar J.S."/>
            <person name="Newman L.K."/>
            <person name="Wang W."/>
            <person name="Mandakova T."/>
            <person name="Vello E."/>
            <person name="Smith L.M."/>
            <person name="Henz S.R."/>
            <person name="Steffen J."/>
            <person name="Takuno S."/>
            <person name="Brandvain Y."/>
            <person name="Coop G."/>
            <person name="Andolfatto P."/>
            <person name="Hu T.T."/>
            <person name="Blanchette M."/>
            <person name="Clark R.M."/>
            <person name="Quesneville H."/>
            <person name="Nordborg M."/>
            <person name="Gaut B.S."/>
            <person name="Lysak M.A."/>
            <person name="Jenkins J."/>
            <person name="Grimwood J."/>
            <person name="Chapman J."/>
            <person name="Prochnik S."/>
            <person name="Shu S."/>
            <person name="Rokhsar D."/>
            <person name="Schmutz J."/>
            <person name="Weigel D."/>
            <person name="Wright S.I."/>
        </authorList>
    </citation>
    <scope>NUCLEOTIDE SEQUENCE [LARGE SCALE GENOMIC DNA]</scope>
    <source>
        <strain evidence="10">cv. Monte Gargano</strain>
    </source>
</reference>
<evidence type="ECO:0000256" key="4">
    <source>
        <dbReference type="ARBA" id="ARBA00022777"/>
    </source>
</evidence>
<dbReference type="SMART" id="SM00220">
    <property type="entry name" value="S_TKc"/>
    <property type="match status" value="1"/>
</dbReference>
<proteinExistence type="inferred from homology"/>
<dbReference type="InterPro" id="IPR008271">
    <property type="entry name" value="Ser/Thr_kinase_AS"/>
</dbReference>
<dbReference type="SUPFAM" id="SSF56112">
    <property type="entry name" value="Protein kinase-like (PK-like)"/>
    <property type="match status" value="1"/>
</dbReference>
<dbReference type="Proteomes" id="UP000029121">
    <property type="component" value="Unassembled WGS sequence"/>
</dbReference>
<evidence type="ECO:0000256" key="5">
    <source>
        <dbReference type="ARBA" id="ARBA00022840"/>
    </source>
</evidence>
<keyword evidence="2" id="KW-0808">Transferase</keyword>
<evidence type="ECO:0000256" key="2">
    <source>
        <dbReference type="ARBA" id="ARBA00022679"/>
    </source>
</evidence>
<evidence type="ECO:0000256" key="6">
    <source>
        <dbReference type="PROSITE-ProRule" id="PRU10141"/>
    </source>
</evidence>
<evidence type="ECO:0000313" key="10">
    <source>
        <dbReference type="Proteomes" id="UP000029121"/>
    </source>
</evidence>
<dbReference type="InterPro" id="IPR001245">
    <property type="entry name" value="Ser-Thr/Tyr_kinase_cat_dom"/>
</dbReference>
<evidence type="ECO:0000259" key="8">
    <source>
        <dbReference type="PROSITE" id="PS50011"/>
    </source>
</evidence>
<dbReference type="Gene3D" id="3.30.200.20">
    <property type="entry name" value="Phosphorylase Kinase, domain 1"/>
    <property type="match status" value="1"/>
</dbReference>
<dbReference type="GO" id="GO:0005524">
    <property type="term" value="F:ATP binding"/>
    <property type="evidence" value="ECO:0007669"/>
    <property type="project" value="UniProtKB-UniRule"/>
</dbReference>
<dbReference type="KEGG" id="crb:17881965"/>
<evidence type="ECO:0000313" key="9">
    <source>
        <dbReference type="EMBL" id="EOA22692.1"/>
    </source>
</evidence>
<evidence type="ECO:0000256" key="3">
    <source>
        <dbReference type="ARBA" id="ARBA00022741"/>
    </source>
</evidence>
<keyword evidence="4" id="KW-0418">Kinase</keyword>
<sequence length="296" mass="33550">MNELVGPVDRFQFMEFRAVAEATNQFAESNKLGQGGFGTVYKGTLPDGSEVAVKRLANTSSQGMTEFRNEIQTILNVLHLNLVRLLGCCCEREEIILIYEFLENSSLNQYIFDKTRSKLLNWDTRYKIIKGIAEGLLYLHSYTNPPIIHRDLKPSNILLGKDMIPKISDFGMAKILTGDQREVATEKAVGTRGYMAEEYAMHMTVSQKSDIFSFGVTVLEIVTGERNLEYCNSFRGDSLLDKAWRYWNDGNCINLIDSNYLDSSLVEEEILRSIQVGLLCVQPHVDDRPSTKSLSY</sequence>
<feature type="binding site" evidence="6">
    <location>
        <position position="54"/>
    </location>
    <ligand>
        <name>ATP</name>
        <dbReference type="ChEBI" id="CHEBI:30616"/>
    </ligand>
</feature>
<comment type="similarity">
    <text evidence="7">Belongs to the protein kinase superfamily.</text>
</comment>
<dbReference type="PROSITE" id="PS00108">
    <property type="entry name" value="PROTEIN_KINASE_ST"/>
    <property type="match status" value="1"/>
</dbReference>
<keyword evidence="1 7" id="KW-0723">Serine/threonine-protein kinase</keyword>
<dbReference type="PROSITE" id="PS00107">
    <property type="entry name" value="PROTEIN_KINASE_ATP"/>
    <property type="match status" value="1"/>
</dbReference>
<dbReference type="STRING" id="81985.R0FJS3"/>
<keyword evidence="3 6" id="KW-0547">Nucleotide-binding</keyword>
<name>R0FJS3_9BRAS</name>
<keyword evidence="5 6" id="KW-0067">ATP-binding</keyword>
<dbReference type="EMBL" id="KB870810">
    <property type="protein sequence ID" value="EOA22692.1"/>
    <property type="molecule type" value="Genomic_DNA"/>
</dbReference>
<feature type="domain" description="Protein kinase" evidence="8">
    <location>
        <begin position="26"/>
        <end position="296"/>
    </location>
</feature>
<dbReference type="Gene3D" id="1.10.510.10">
    <property type="entry name" value="Transferase(Phosphotransferase) domain 1"/>
    <property type="match status" value="1"/>
</dbReference>
<evidence type="ECO:0000256" key="7">
    <source>
        <dbReference type="RuleBase" id="RU000304"/>
    </source>
</evidence>
<dbReference type="InterPro" id="IPR017441">
    <property type="entry name" value="Protein_kinase_ATP_BS"/>
</dbReference>
<dbReference type="Pfam" id="PF07714">
    <property type="entry name" value="PK_Tyr_Ser-Thr"/>
    <property type="match status" value="1"/>
</dbReference>
<dbReference type="PANTHER" id="PTHR27006:SF606">
    <property type="entry name" value="INTERLEUKIN-1 RECEPTOR-ASSOCIATED KINASE 4"/>
    <property type="match status" value="1"/>
</dbReference>
<gene>
    <name evidence="9" type="ORF">CARUB_v10003396mg</name>
</gene>